<evidence type="ECO:0000256" key="7">
    <source>
        <dbReference type="ARBA" id="ARBA00039103"/>
    </source>
</evidence>
<keyword evidence="12" id="KW-1185">Reference proteome</keyword>
<feature type="transmembrane region" description="Helical" evidence="9">
    <location>
        <begin position="30"/>
        <end position="48"/>
    </location>
</feature>
<feature type="domain" description="P-type ATPase A" evidence="10">
    <location>
        <begin position="113"/>
        <end position="213"/>
    </location>
</feature>
<name>A0ABT1SG45_9FIRM</name>
<dbReference type="SFLD" id="SFLDF00027">
    <property type="entry name" value="p-type_atpase"/>
    <property type="match status" value="1"/>
</dbReference>
<dbReference type="NCBIfam" id="TIGR01512">
    <property type="entry name" value="ATPase-IB2_Cd"/>
    <property type="match status" value="1"/>
</dbReference>
<evidence type="ECO:0000259" key="10">
    <source>
        <dbReference type="Pfam" id="PF00122"/>
    </source>
</evidence>
<dbReference type="InterPro" id="IPR051014">
    <property type="entry name" value="Cation_Transport_ATPase_IB"/>
</dbReference>
<evidence type="ECO:0000256" key="1">
    <source>
        <dbReference type="ARBA" id="ARBA00004141"/>
    </source>
</evidence>
<feature type="transmembrane region" description="Helical" evidence="9">
    <location>
        <begin position="229"/>
        <end position="247"/>
    </location>
</feature>
<organism evidence="11 12">
    <name type="scientific">Tissierella carlieri</name>
    <dbReference type="NCBI Taxonomy" id="689904"/>
    <lineage>
        <taxon>Bacteria</taxon>
        <taxon>Bacillati</taxon>
        <taxon>Bacillota</taxon>
        <taxon>Tissierellia</taxon>
        <taxon>Tissierellales</taxon>
        <taxon>Tissierellaceae</taxon>
        <taxon>Tissierella</taxon>
    </lineage>
</organism>
<evidence type="ECO:0000256" key="9">
    <source>
        <dbReference type="RuleBase" id="RU362081"/>
    </source>
</evidence>
<sequence>MKLTKAQRVWISGILVAVAFILKNTIGEQIITSVVMILAAIIAGTPILRNAISAARYWIIGIDALVSIAVIGAMFIGEYWEAAAVTFLFMLGDYLESRTIEKTRSSIKALLDLAPDTARVMRDGVEIIISPDEVVKGDQVVVKPGEKISVDGNVIEGSAYVNQSAITGESIPVNRNIDDSVFSGTIIESGYLVIEATRVGEDTTFARILQMVEEAQDKKAKTQKFLEKFSRYYTPAIIVLAIGLYLVTQDLVLALTLLVIACPGALVISTPVSIVAGIGNGAKHGVLVKGGEIMENLGKIKVLAFDKTGTLTVGKPMVTHIKSYNIDEKELLRITAIGEGYSEHPLARAILARAEKDLGKIDEMPEESEIITGQGLKTKIEGGTILIGNRKLFLENKISIGEDVEKYLQSEEEKGQTAVIVGDTRQVLGVISIADVVREDAEKLVSNLKRLGVEKIVMLTGDNRRAAKAIAEEIGLDDFYAELLPEDKVRVLKELQEKYGVAAMVGDGVNDAPALASADLGIAIGGAGTDVAMETADVVLMSDEIKKLSHAIGLSRATVNNMRQNIYFAIAVAALLLAGVLIKTVNLSFGMLVHELSVLLVVINAVRLLGYGDRGKSKKMLEI</sequence>
<dbReference type="SFLD" id="SFLDS00003">
    <property type="entry name" value="Haloacid_Dehalogenase"/>
    <property type="match status" value="1"/>
</dbReference>
<keyword evidence="9" id="KW-1003">Cell membrane</keyword>
<comment type="caution">
    <text evidence="11">The sequence shown here is derived from an EMBL/GenBank/DDBJ whole genome shotgun (WGS) entry which is preliminary data.</text>
</comment>
<dbReference type="NCBIfam" id="TIGR01525">
    <property type="entry name" value="ATPase-IB_hvy"/>
    <property type="match status" value="1"/>
</dbReference>
<keyword evidence="5 9" id="KW-1133">Transmembrane helix</keyword>
<protein>
    <recommendedName>
        <fullName evidence="7">Cd(2+)-exporting ATPase</fullName>
        <ecNumber evidence="7">7.2.2.21</ecNumber>
    </recommendedName>
</protein>
<dbReference type="NCBIfam" id="TIGR01511">
    <property type="entry name" value="ATPase-IB1_Cu"/>
    <property type="match status" value="1"/>
</dbReference>
<reference evidence="11 12" key="1">
    <citation type="submission" date="2022-06" db="EMBL/GenBank/DDBJ databases">
        <title>Isolation of gut microbiota from human fecal samples.</title>
        <authorList>
            <person name="Pamer E.G."/>
            <person name="Barat B."/>
            <person name="Waligurski E."/>
            <person name="Medina S."/>
            <person name="Paddock L."/>
            <person name="Mostad J."/>
        </authorList>
    </citation>
    <scope>NUCLEOTIDE SEQUENCE [LARGE SCALE GENOMIC DNA]</scope>
    <source>
        <strain evidence="11 12">DFI.7.95</strain>
    </source>
</reference>
<dbReference type="EMBL" id="JANGAC010000022">
    <property type="protein sequence ID" value="MCQ4925459.1"/>
    <property type="molecule type" value="Genomic_DNA"/>
</dbReference>
<dbReference type="InterPro" id="IPR027256">
    <property type="entry name" value="P-typ_ATPase_IB"/>
</dbReference>
<dbReference type="Pfam" id="PF00702">
    <property type="entry name" value="Hydrolase"/>
    <property type="match status" value="1"/>
</dbReference>
<evidence type="ECO:0000313" key="11">
    <source>
        <dbReference type="EMBL" id="MCQ4925459.1"/>
    </source>
</evidence>
<dbReference type="CDD" id="cd02079">
    <property type="entry name" value="P-type_ATPase_HM"/>
    <property type="match status" value="1"/>
</dbReference>
<comment type="subcellular location">
    <subcellularLocation>
        <location evidence="9">Cell membrane</location>
    </subcellularLocation>
    <subcellularLocation>
        <location evidence="1">Membrane</location>
        <topology evidence="1">Multi-pass membrane protein</topology>
    </subcellularLocation>
</comment>
<dbReference type="InterPro" id="IPR001757">
    <property type="entry name" value="P_typ_ATPase"/>
</dbReference>
<evidence type="ECO:0000256" key="4">
    <source>
        <dbReference type="ARBA" id="ARBA00022692"/>
    </source>
</evidence>
<keyword evidence="9" id="KW-0479">Metal-binding</keyword>
<proteinExistence type="inferred from homology"/>
<feature type="transmembrane region" description="Helical" evidence="9">
    <location>
        <begin position="55"/>
        <end position="73"/>
    </location>
</feature>
<dbReference type="NCBIfam" id="TIGR01494">
    <property type="entry name" value="ATPase_P-type"/>
    <property type="match status" value="1"/>
</dbReference>
<dbReference type="InterPro" id="IPR018303">
    <property type="entry name" value="ATPase_P-typ_P_site"/>
</dbReference>
<keyword evidence="3" id="KW-0104">Cadmium</keyword>
<feature type="transmembrane region" description="Helical" evidence="9">
    <location>
        <begin position="253"/>
        <end position="279"/>
    </location>
</feature>
<keyword evidence="9" id="KW-0547">Nucleotide-binding</keyword>
<evidence type="ECO:0000256" key="2">
    <source>
        <dbReference type="ARBA" id="ARBA00006024"/>
    </source>
</evidence>
<feature type="transmembrane region" description="Helical" evidence="9">
    <location>
        <begin position="566"/>
        <end position="585"/>
    </location>
</feature>
<keyword evidence="9" id="KW-0067">ATP-binding</keyword>
<evidence type="ECO:0000313" key="12">
    <source>
        <dbReference type="Proteomes" id="UP001524478"/>
    </source>
</evidence>
<dbReference type="Proteomes" id="UP001524478">
    <property type="component" value="Unassembled WGS sequence"/>
</dbReference>
<comment type="similarity">
    <text evidence="2 9">Belongs to the cation transport ATPase (P-type) (TC 3.A.3) family. Type IB subfamily.</text>
</comment>
<gene>
    <name evidence="11" type="ORF">NE686_20305</name>
</gene>
<keyword evidence="4 9" id="KW-0812">Transmembrane</keyword>
<dbReference type="InterPro" id="IPR044492">
    <property type="entry name" value="P_typ_ATPase_HD_dom"/>
</dbReference>
<accession>A0ABT1SG45</accession>
<evidence type="ECO:0000256" key="3">
    <source>
        <dbReference type="ARBA" id="ARBA00022539"/>
    </source>
</evidence>
<comment type="catalytic activity">
    <reaction evidence="8">
        <text>Cd(2+)(in) + ATP + H2O = Cd(2+)(out) + ADP + phosphate + H(+)</text>
        <dbReference type="Rhea" id="RHEA:12132"/>
        <dbReference type="ChEBI" id="CHEBI:15377"/>
        <dbReference type="ChEBI" id="CHEBI:15378"/>
        <dbReference type="ChEBI" id="CHEBI:30616"/>
        <dbReference type="ChEBI" id="CHEBI:43474"/>
        <dbReference type="ChEBI" id="CHEBI:48775"/>
        <dbReference type="ChEBI" id="CHEBI:456216"/>
        <dbReference type="EC" id="7.2.2.21"/>
    </reaction>
</comment>
<evidence type="ECO:0000256" key="5">
    <source>
        <dbReference type="ARBA" id="ARBA00022989"/>
    </source>
</evidence>
<dbReference type="EC" id="7.2.2.21" evidence="7"/>
<dbReference type="Pfam" id="PF00122">
    <property type="entry name" value="E1-E2_ATPase"/>
    <property type="match status" value="1"/>
</dbReference>
<dbReference type="RefSeq" id="WP_216560065.1">
    <property type="nucleotide sequence ID" value="NZ_CP172320.1"/>
</dbReference>
<feature type="transmembrane region" description="Helical" evidence="9">
    <location>
        <begin position="591"/>
        <end position="610"/>
    </location>
</feature>
<dbReference type="SFLD" id="SFLDG00002">
    <property type="entry name" value="C1.7:_P-type_atpase_like"/>
    <property type="match status" value="1"/>
</dbReference>
<evidence type="ECO:0000256" key="8">
    <source>
        <dbReference type="ARBA" id="ARBA00049338"/>
    </source>
</evidence>
<keyword evidence="6 9" id="KW-0472">Membrane</keyword>
<evidence type="ECO:0000256" key="6">
    <source>
        <dbReference type="ARBA" id="ARBA00023136"/>
    </source>
</evidence>
<dbReference type="PANTHER" id="PTHR48085:SF5">
    <property type="entry name" value="CADMIUM_ZINC-TRANSPORTING ATPASE HMA4-RELATED"/>
    <property type="match status" value="1"/>
</dbReference>
<dbReference type="PANTHER" id="PTHR48085">
    <property type="entry name" value="CADMIUM/ZINC-TRANSPORTING ATPASE HMA2-RELATED"/>
    <property type="match status" value="1"/>
</dbReference>
<dbReference type="InterPro" id="IPR059000">
    <property type="entry name" value="ATPase_P-type_domA"/>
</dbReference>
<dbReference type="PROSITE" id="PS00154">
    <property type="entry name" value="ATPASE_E1_E2"/>
    <property type="match status" value="1"/>
</dbReference>